<evidence type="ECO:0000256" key="1">
    <source>
        <dbReference type="SAM" id="Phobius"/>
    </source>
</evidence>
<reference evidence="2" key="2">
    <citation type="submission" date="2020-05" db="UniProtKB">
        <authorList>
            <consortium name="EnsemblMetazoa"/>
        </authorList>
    </citation>
    <scope>IDENTIFICATION</scope>
    <source>
        <strain evidence="2">IAEA</strain>
    </source>
</reference>
<feature type="transmembrane region" description="Helical" evidence="1">
    <location>
        <begin position="89"/>
        <end position="106"/>
    </location>
</feature>
<evidence type="ECO:0000313" key="3">
    <source>
        <dbReference type="Proteomes" id="UP000092445"/>
    </source>
</evidence>
<protein>
    <submittedName>
        <fullName evidence="2">Uncharacterized protein</fullName>
    </submittedName>
</protein>
<keyword evidence="1" id="KW-0812">Transmembrane</keyword>
<dbReference type="AlphaFoldDB" id="A0A1B0A325"/>
<proteinExistence type="predicted"/>
<dbReference type="VEuPathDB" id="VectorBase:GPAI032963"/>
<dbReference type="EnsemblMetazoa" id="GPAI032963-RA">
    <property type="protein sequence ID" value="GPAI032963-PA"/>
    <property type="gene ID" value="GPAI032963"/>
</dbReference>
<keyword evidence="1" id="KW-1133">Transmembrane helix</keyword>
<accession>A0A1B0A325</accession>
<keyword evidence="3" id="KW-1185">Reference proteome</keyword>
<evidence type="ECO:0000313" key="2">
    <source>
        <dbReference type="EnsemblMetazoa" id="GPAI032963-PA"/>
    </source>
</evidence>
<dbReference type="Proteomes" id="UP000092445">
    <property type="component" value="Unassembled WGS sequence"/>
</dbReference>
<organism evidence="2 3">
    <name type="scientific">Glossina pallidipes</name>
    <name type="common">Tsetse fly</name>
    <dbReference type="NCBI Taxonomy" id="7398"/>
    <lineage>
        <taxon>Eukaryota</taxon>
        <taxon>Metazoa</taxon>
        <taxon>Ecdysozoa</taxon>
        <taxon>Arthropoda</taxon>
        <taxon>Hexapoda</taxon>
        <taxon>Insecta</taxon>
        <taxon>Pterygota</taxon>
        <taxon>Neoptera</taxon>
        <taxon>Endopterygota</taxon>
        <taxon>Diptera</taxon>
        <taxon>Brachycera</taxon>
        <taxon>Muscomorpha</taxon>
        <taxon>Hippoboscoidea</taxon>
        <taxon>Glossinidae</taxon>
        <taxon>Glossina</taxon>
    </lineage>
</organism>
<reference evidence="3" key="1">
    <citation type="submission" date="2014-03" db="EMBL/GenBank/DDBJ databases">
        <authorList>
            <person name="Aksoy S."/>
            <person name="Warren W."/>
            <person name="Wilson R.K."/>
        </authorList>
    </citation>
    <scope>NUCLEOTIDE SEQUENCE [LARGE SCALE GENOMIC DNA]</scope>
    <source>
        <strain evidence="3">IAEA</strain>
    </source>
</reference>
<keyword evidence="1" id="KW-0472">Membrane</keyword>
<name>A0A1B0A325_GLOPL</name>
<sequence length="107" mass="11711">MVKASEMQIRFTVTYISSITCIKEFCATIANVLAAISTDDIMCLCIRDDRIQSVVVLGCQTMHSMNGNALLNGKCIGLKRMTGGLRNRYSLSVGIVVQIVSLITLQH</sequence>